<dbReference type="PROSITE" id="PS51745">
    <property type="entry name" value="PB1"/>
    <property type="match status" value="1"/>
</dbReference>
<keyword evidence="2" id="KW-0238">DNA-binding</keyword>
<accession>A0A7J6X967</accession>
<evidence type="ECO:0000259" key="7">
    <source>
        <dbReference type="PROSITE" id="PS51745"/>
    </source>
</evidence>
<evidence type="ECO:0000256" key="2">
    <source>
        <dbReference type="ARBA" id="ARBA00023125"/>
    </source>
</evidence>
<keyword evidence="9" id="KW-1185">Reference proteome</keyword>
<dbReference type="GO" id="GO:0003677">
    <property type="term" value="F:DNA binding"/>
    <property type="evidence" value="ECO:0007669"/>
    <property type="project" value="UniProtKB-KW"/>
</dbReference>
<evidence type="ECO:0000256" key="1">
    <source>
        <dbReference type="ARBA" id="ARBA00023015"/>
    </source>
</evidence>
<dbReference type="Pfam" id="PF02042">
    <property type="entry name" value="RWP-RK"/>
    <property type="match status" value="1"/>
</dbReference>
<keyword evidence="3" id="KW-0804">Transcription</keyword>
<dbReference type="InterPro" id="IPR055081">
    <property type="entry name" value="NLP1-9_GAF"/>
</dbReference>
<dbReference type="SUPFAM" id="SSF54277">
    <property type="entry name" value="CAD &amp; PB1 domains"/>
    <property type="match status" value="1"/>
</dbReference>
<evidence type="ECO:0000313" key="8">
    <source>
        <dbReference type="EMBL" id="KAF5206179.1"/>
    </source>
</evidence>
<proteinExistence type="predicted"/>
<dbReference type="SMART" id="SM00666">
    <property type="entry name" value="PB1"/>
    <property type="match status" value="1"/>
</dbReference>
<name>A0A7J6X967_THATH</name>
<dbReference type="AlphaFoldDB" id="A0A7J6X967"/>
<dbReference type="OrthoDB" id="6270329at2759"/>
<dbReference type="PANTHER" id="PTHR32002">
    <property type="entry name" value="PROTEIN NLP8"/>
    <property type="match status" value="1"/>
</dbReference>
<dbReference type="InterPro" id="IPR045012">
    <property type="entry name" value="NLP"/>
</dbReference>
<feature type="domain" description="RWP-RK" evidence="6">
    <location>
        <begin position="586"/>
        <end position="667"/>
    </location>
</feature>
<keyword evidence="1" id="KW-0805">Transcription regulation</keyword>
<evidence type="ECO:0000313" key="9">
    <source>
        <dbReference type="Proteomes" id="UP000554482"/>
    </source>
</evidence>
<feature type="compositionally biased region" description="Polar residues" evidence="5">
    <location>
        <begin position="10"/>
        <end position="20"/>
    </location>
</feature>
<evidence type="ECO:0000256" key="5">
    <source>
        <dbReference type="SAM" id="MobiDB-lite"/>
    </source>
</evidence>
<sequence length="1002" mass="111633">MSEVAEEESSTINWKTRGTPPLSSTVHQQYSSLMDFDLDIDSSWPFDRNIFTSNPSSPSYLLSLASSPLRNPNLHSFSEHPSFPNWVFLDEDEEKSSFKANSLGNCDTITENSVRDKIEMKLLPASVGLLPVEMENGSSVIKEKMLQALQNFKESMDQHILAQIWAPVKKGDHYVLTTSGQPFVLDPQSNGLLQYRTVSLMYMFSLEGESDGELGLPGRVFRQKLPEWTPDVQYYSSKEYPRLNHALCYNVRGTLALPVFEPSKQSCLGVIELIMMSQKINYAPEVDKVCKALEAVNLKSSDSLDHPSFQICNDGRQYALAEILEVLTLVCETHRLPLAQTWVPCQHRKILADGGGVEKSCMSFDGSCMGQVCMSTTDVAFYVVDAHMWGFRDACSEHHLQKGQGVAGRAFLSKGSCFSRDITQFSKTQYPLAHYAQMFGLSSCFAICLCSAHTGTDDYILEFFLPPGIMDLSEQLNFMNSVLATMKHHYRSLKVASRDELGEEKPVEIIETSTDKNLDLRLKSTQTSSQINSPVESNGLSNQGCTQKPDSFEKQSMVEMGDPRNEDNAVCMGTNHTTFSGNKGMKKTLEKKKGKAEKSISLEVLQQYFAVSLKDAAKSLGVCPTTMKRICRNHGISRWPSRKINKVNHSISKLNRVIESVQGAERAFDVTSFNTSPGPISVGSLSWPACLNGPKEQHSTDPNLFEFQRGNETNSSTPREPETYDGKIGIKIIEMDDLSIHQEQFLNPGDLHLEFGKGSSFMKIRSGSWEESTETPTSHGSCQGSPINETSIINDVFISSFEGPGGSNTSFLGAKPQQSEQLNIFASHLTPETPFMTQPPPLGGMLIEDAGSSKDLKKLSNLVSELEEWELESNSKNHSCTGNMPPEGMNPNVHTMPQITATEDMKILTCKVNYLDDIIRFRLPFTSGMHELMREVAKRFKLEVGTFSMKYLDDDHEWVSLACDTDWQECMDNSGLSGKHVTRLMVHEIIADWGSSCESLRG</sequence>
<dbReference type="PROSITE" id="PS51519">
    <property type="entry name" value="RWP_RK"/>
    <property type="match status" value="1"/>
</dbReference>
<gene>
    <name evidence="8" type="ORF">FRX31_004232</name>
</gene>
<feature type="region of interest" description="Disordered" evidence="5">
    <location>
        <begin position="526"/>
        <end position="549"/>
    </location>
</feature>
<dbReference type="Proteomes" id="UP000554482">
    <property type="component" value="Unassembled WGS sequence"/>
</dbReference>
<comment type="caution">
    <text evidence="8">The sequence shown here is derived from an EMBL/GenBank/DDBJ whole genome shotgun (WGS) entry which is preliminary data.</text>
</comment>
<dbReference type="GO" id="GO:0003700">
    <property type="term" value="F:DNA-binding transcription factor activity"/>
    <property type="evidence" value="ECO:0007669"/>
    <property type="project" value="InterPro"/>
</dbReference>
<keyword evidence="4" id="KW-0539">Nucleus</keyword>
<feature type="region of interest" description="Disordered" evidence="5">
    <location>
        <begin position="1"/>
        <end position="20"/>
    </location>
</feature>
<evidence type="ECO:0000256" key="3">
    <source>
        <dbReference type="ARBA" id="ARBA00023163"/>
    </source>
</evidence>
<dbReference type="PANTHER" id="PTHR32002:SF35">
    <property type="entry name" value="PROTEIN NLP6"/>
    <property type="match status" value="1"/>
</dbReference>
<dbReference type="InterPro" id="IPR003035">
    <property type="entry name" value="RWP-RK_dom"/>
</dbReference>
<protein>
    <submittedName>
        <fullName evidence="8">Nlp3</fullName>
    </submittedName>
</protein>
<evidence type="ECO:0000259" key="6">
    <source>
        <dbReference type="PROSITE" id="PS51519"/>
    </source>
</evidence>
<evidence type="ECO:0000256" key="4">
    <source>
        <dbReference type="ARBA" id="ARBA00023242"/>
    </source>
</evidence>
<organism evidence="8 9">
    <name type="scientific">Thalictrum thalictroides</name>
    <name type="common">Rue-anemone</name>
    <name type="synonym">Anemone thalictroides</name>
    <dbReference type="NCBI Taxonomy" id="46969"/>
    <lineage>
        <taxon>Eukaryota</taxon>
        <taxon>Viridiplantae</taxon>
        <taxon>Streptophyta</taxon>
        <taxon>Embryophyta</taxon>
        <taxon>Tracheophyta</taxon>
        <taxon>Spermatophyta</taxon>
        <taxon>Magnoliopsida</taxon>
        <taxon>Ranunculales</taxon>
        <taxon>Ranunculaceae</taxon>
        <taxon>Thalictroideae</taxon>
        <taxon>Thalictrum</taxon>
    </lineage>
</organism>
<dbReference type="InterPro" id="IPR000270">
    <property type="entry name" value="PB1_dom"/>
</dbReference>
<dbReference type="Gene3D" id="3.10.20.90">
    <property type="entry name" value="Phosphatidylinositol 3-kinase Catalytic Subunit, Chain A, domain 1"/>
    <property type="match status" value="1"/>
</dbReference>
<feature type="domain" description="PB1" evidence="7">
    <location>
        <begin position="907"/>
        <end position="989"/>
    </location>
</feature>
<dbReference type="EMBL" id="JABWDY010003086">
    <property type="protein sequence ID" value="KAF5206179.1"/>
    <property type="molecule type" value="Genomic_DNA"/>
</dbReference>
<dbReference type="Pfam" id="PF00564">
    <property type="entry name" value="PB1"/>
    <property type="match status" value="1"/>
</dbReference>
<reference evidence="8 9" key="1">
    <citation type="submission" date="2020-06" db="EMBL/GenBank/DDBJ databases">
        <title>Transcriptomic and genomic resources for Thalictrum thalictroides and T. hernandezii: Facilitating candidate gene discovery in an emerging model plant lineage.</title>
        <authorList>
            <person name="Arias T."/>
            <person name="Riano-Pachon D.M."/>
            <person name="Di Stilio V.S."/>
        </authorList>
    </citation>
    <scope>NUCLEOTIDE SEQUENCE [LARGE SCALE GENOMIC DNA]</scope>
    <source>
        <strain evidence="9">cv. WT478/WT964</strain>
        <tissue evidence="8">Leaves</tissue>
    </source>
</reference>
<dbReference type="Pfam" id="PF22922">
    <property type="entry name" value="GAF_NLP"/>
    <property type="match status" value="2"/>
</dbReference>
<dbReference type="InterPro" id="IPR053793">
    <property type="entry name" value="PB1-like"/>
</dbReference>